<gene>
    <name evidence="5" type="ORF">PF021_01100</name>
</gene>
<keyword evidence="6" id="KW-1185">Reference proteome</keyword>
<dbReference type="Gene3D" id="1.10.287.950">
    <property type="entry name" value="Methyl-accepting chemotaxis protein"/>
    <property type="match status" value="1"/>
</dbReference>
<sequence>MGFWSRLSIGTKIIVNVTCVLLVCMFCMSFLILQQVSKTQKRTDNSLLLSVGREISEIVNGIYGEVYTSVRTVNGTLEEIINDRESGARSQATLENELKNTLDSSNYGIYAFVYIKDSDWFGDKIVDSKHRLPNGEFLILVEDTDVTNAGGLKVGSATDSVVKLPTVERALNTGKVAVGNPFYVNLTGKNEFINTITIPIKKNGIVIGAVGMMVNLDTVGKILNNSDRSVFDGDYRFLLSANQTIASHPNTEYLGKKLVDIPGDKQQLEGLANRAKEQYRGIFEYTNYANVRTLAGMYSFEVGYGTGSYWTAAVLAPVSSVNANAEYMQRLIAICSIVTVLIIVLYVLWYIKANVSSRIVNILSHLRGFFKCLNFETDKCPMPLRPKAQDELGQMAMEINLNIEKTQESLDRDGQAVVESVNSVKIVESGDLTARITAEPFNPKLRELKDVLNQLLETLEKKVGSDLNELDRVFNSYASLNFTTDVKNTSGRVEQVTNTLGKEIRTMLKSSNRYAIDLTSKTDILKGYMQRLTEGSQSQASSLQQSAAAIEEISSSMQNVSDKTSEVTRQAEDIKNIVGVIKDIADQTNLLALNAAIEAARAGEHGRGFAVVADEVRKLAERTGKSLNEIEANVNILVQGINDMSESIREQTQGVTQINEAVAQLESVTQDNVIVANDTSSVAQEVNNIAQEILNDINKKKY</sequence>
<name>A0ABT4VDM3_9HELI</name>
<dbReference type="EMBL" id="JAQHXR010000001">
    <property type="protein sequence ID" value="MDA3968268.1"/>
    <property type="molecule type" value="Genomic_DNA"/>
</dbReference>
<proteinExistence type="predicted"/>
<comment type="caution">
    <text evidence="5">The sequence shown here is derived from an EMBL/GenBank/DDBJ whole genome shotgun (WGS) entry which is preliminary data.</text>
</comment>
<keyword evidence="3" id="KW-0472">Membrane</keyword>
<keyword evidence="1 2" id="KW-0807">Transducer</keyword>
<keyword evidence="3" id="KW-1133">Transmembrane helix</keyword>
<dbReference type="SUPFAM" id="SSF58104">
    <property type="entry name" value="Methyl-accepting chemotaxis protein (MCP) signaling domain"/>
    <property type="match status" value="1"/>
</dbReference>
<dbReference type="InterPro" id="IPR004089">
    <property type="entry name" value="MCPsignal_dom"/>
</dbReference>
<evidence type="ECO:0000313" key="5">
    <source>
        <dbReference type="EMBL" id="MDA3968268.1"/>
    </source>
</evidence>
<keyword evidence="3" id="KW-0812">Transmembrane</keyword>
<feature type="transmembrane region" description="Helical" evidence="3">
    <location>
        <begin position="331"/>
        <end position="351"/>
    </location>
</feature>
<evidence type="ECO:0000256" key="1">
    <source>
        <dbReference type="ARBA" id="ARBA00023224"/>
    </source>
</evidence>
<protein>
    <submittedName>
        <fullName evidence="5">Methyl-accepting chemotaxis protein</fullName>
    </submittedName>
</protein>
<dbReference type="PANTHER" id="PTHR32089:SF112">
    <property type="entry name" value="LYSOZYME-LIKE PROTEIN-RELATED"/>
    <property type="match status" value="1"/>
</dbReference>
<accession>A0ABT4VDM3</accession>
<feature type="transmembrane region" description="Helical" evidence="3">
    <location>
        <begin position="13"/>
        <end position="33"/>
    </location>
</feature>
<dbReference type="SMART" id="SM00283">
    <property type="entry name" value="MA"/>
    <property type="match status" value="1"/>
</dbReference>
<evidence type="ECO:0000259" key="4">
    <source>
        <dbReference type="PROSITE" id="PS50111"/>
    </source>
</evidence>
<dbReference type="Gene3D" id="3.30.450.20">
    <property type="entry name" value="PAS domain"/>
    <property type="match status" value="1"/>
</dbReference>
<organism evidence="5 6">
    <name type="scientific">Helicobacter ibis</name>
    <dbReference type="NCBI Taxonomy" id="2962633"/>
    <lineage>
        <taxon>Bacteria</taxon>
        <taxon>Pseudomonadati</taxon>
        <taxon>Campylobacterota</taxon>
        <taxon>Epsilonproteobacteria</taxon>
        <taxon>Campylobacterales</taxon>
        <taxon>Helicobacteraceae</taxon>
        <taxon>Helicobacter</taxon>
    </lineage>
</organism>
<evidence type="ECO:0000313" key="6">
    <source>
        <dbReference type="Proteomes" id="UP001210261"/>
    </source>
</evidence>
<dbReference type="RefSeq" id="WP_271020562.1">
    <property type="nucleotide sequence ID" value="NZ_JAQHXR010000001.1"/>
</dbReference>
<dbReference type="Proteomes" id="UP001210261">
    <property type="component" value="Unassembled WGS sequence"/>
</dbReference>
<feature type="domain" description="Methyl-accepting transducer" evidence="4">
    <location>
        <begin position="530"/>
        <end position="692"/>
    </location>
</feature>
<dbReference type="PANTHER" id="PTHR32089">
    <property type="entry name" value="METHYL-ACCEPTING CHEMOTAXIS PROTEIN MCPB"/>
    <property type="match status" value="1"/>
</dbReference>
<dbReference type="Gene3D" id="1.20.120.1530">
    <property type="match status" value="1"/>
</dbReference>
<dbReference type="PROSITE" id="PS50111">
    <property type="entry name" value="CHEMOTAXIS_TRANSDUC_2"/>
    <property type="match status" value="1"/>
</dbReference>
<evidence type="ECO:0000256" key="3">
    <source>
        <dbReference type="SAM" id="Phobius"/>
    </source>
</evidence>
<reference evidence="5 6" key="1">
    <citation type="submission" date="2023-01" db="EMBL/GenBank/DDBJ databases">
        <title>Description of Helicobacter ibis sp. nov. isolated from faecal droppings of black-faced ibis (Theristicus melanopis).</title>
        <authorList>
            <person name="Lopez-Cantillo M."/>
            <person name="Vidal-Veuthey B."/>
            <person name="Mella A."/>
            <person name="De La Haba R."/>
            <person name="Collado L."/>
        </authorList>
    </citation>
    <scope>NUCLEOTIDE SEQUENCE [LARGE SCALE GENOMIC DNA]</scope>
    <source>
        <strain evidence="5 6">A82</strain>
    </source>
</reference>
<dbReference type="Pfam" id="PF22673">
    <property type="entry name" value="MCP-like_PDC_1"/>
    <property type="match status" value="1"/>
</dbReference>
<evidence type="ECO:0000256" key="2">
    <source>
        <dbReference type="PROSITE-ProRule" id="PRU00284"/>
    </source>
</evidence>
<dbReference type="Pfam" id="PF00015">
    <property type="entry name" value="MCPsignal"/>
    <property type="match status" value="1"/>
</dbReference>